<accession>A0AAD1W8N1</accession>
<organism evidence="1 2">
    <name type="scientific">Pelobates cultripes</name>
    <name type="common">Western spadefoot toad</name>
    <dbReference type="NCBI Taxonomy" id="61616"/>
    <lineage>
        <taxon>Eukaryota</taxon>
        <taxon>Metazoa</taxon>
        <taxon>Chordata</taxon>
        <taxon>Craniata</taxon>
        <taxon>Vertebrata</taxon>
        <taxon>Euteleostomi</taxon>
        <taxon>Amphibia</taxon>
        <taxon>Batrachia</taxon>
        <taxon>Anura</taxon>
        <taxon>Pelobatoidea</taxon>
        <taxon>Pelobatidae</taxon>
        <taxon>Pelobates</taxon>
    </lineage>
</organism>
<reference evidence="1" key="1">
    <citation type="submission" date="2022-03" db="EMBL/GenBank/DDBJ databases">
        <authorList>
            <person name="Alioto T."/>
            <person name="Alioto T."/>
            <person name="Gomez Garrido J."/>
        </authorList>
    </citation>
    <scope>NUCLEOTIDE SEQUENCE</scope>
</reference>
<protein>
    <submittedName>
        <fullName evidence="1">Uncharacterized protein</fullName>
    </submittedName>
</protein>
<proteinExistence type="predicted"/>
<dbReference type="EMBL" id="OW240916">
    <property type="protein sequence ID" value="CAH2293621.1"/>
    <property type="molecule type" value="Genomic_DNA"/>
</dbReference>
<evidence type="ECO:0000313" key="2">
    <source>
        <dbReference type="Proteomes" id="UP001295444"/>
    </source>
</evidence>
<gene>
    <name evidence="1" type="ORF">PECUL_23A017992</name>
</gene>
<name>A0AAD1W8N1_PELCU</name>
<evidence type="ECO:0000313" key="1">
    <source>
        <dbReference type="EMBL" id="CAH2293621.1"/>
    </source>
</evidence>
<sequence length="199" mass="21217">MRPASQPASQWESSCADVTPTVTGQSEACVLPGPVTRPPLGQSLDAFCDRERNSICSPAAIFKHTVRGKLTPTCLVLWRAVRRSEWSSLCGQSAQRLSQASSREAGFQILSDSCQQPIGGQSLRGASQSAARVGVACVRVMLWCCCQRAGRLVVQSVRQGSAALAEEGVTGSPGFCLLLCSLTVARICHLAGCNHTRIW</sequence>
<keyword evidence="2" id="KW-1185">Reference proteome</keyword>
<dbReference type="Proteomes" id="UP001295444">
    <property type="component" value="Chromosome 05"/>
</dbReference>
<dbReference type="AlphaFoldDB" id="A0AAD1W8N1"/>